<evidence type="ECO:0000256" key="1">
    <source>
        <dbReference type="ARBA" id="ARBA00007905"/>
    </source>
</evidence>
<feature type="active site" description="Proton donor" evidence="4">
    <location>
        <position position="50"/>
    </location>
</feature>
<dbReference type="RefSeq" id="WP_007869463.1">
    <property type="nucleotide sequence ID" value="NZ_JH376430.1"/>
</dbReference>
<dbReference type="PATRIC" id="fig|742733.3.peg.5431"/>
<dbReference type="Proteomes" id="UP000003763">
    <property type="component" value="Unassembled WGS sequence"/>
</dbReference>
<keyword evidence="3" id="KW-0560">Oxidoreductase</keyword>
<dbReference type="InterPro" id="IPR036812">
    <property type="entry name" value="NAD(P)_OxRdtase_dom_sf"/>
</dbReference>
<evidence type="ECO:0000256" key="2">
    <source>
        <dbReference type="ARBA" id="ARBA00022857"/>
    </source>
</evidence>
<protein>
    <recommendedName>
        <fullName evidence="7">NADP-dependent oxidoreductase domain-containing protein</fullName>
    </recommendedName>
</protein>
<dbReference type="CDD" id="cd19071">
    <property type="entry name" value="AKR_AKR1-5-like"/>
    <property type="match status" value="1"/>
</dbReference>
<keyword evidence="2" id="KW-0521">NADP</keyword>
<dbReference type="Gene3D" id="3.20.20.100">
    <property type="entry name" value="NADP-dependent oxidoreductase domain"/>
    <property type="match status" value="1"/>
</dbReference>
<evidence type="ECO:0000256" key="6">
    <source>
        <dbReference type="PIRSR" id="PIRSR000097-3"/>
    </source>
</evidence>
<dbReference type="PRINTS" id="PR00069">
    <property type="entry name" value="ALDKETRDTASE"/>
</dbReference>
<comment type="similarity">
    <text evidence="1">Belongs to the aldo/keto reductase family.</text>
</comment>
<evidence type="ECO:0000259" key="7">
    <source>
        <dbReference type="Pfam" id="PF00248"/>
    </source>
</evidence>
<dbReference type="SUPFAM" id="SSF51430">
    <property type="entry name" value="NAD(P)-linked oxidoreductase"/>
    <property type="match status" value="1"/>
</dbReference>
<feature type="site" description="Lowers pKa of active site Tyr" evidence="6">
    <location>
        <position position="77"/>
    </location>
</feature>
<dbReference type="InterPro" id="IPR023210">
    <property type="entry name" value="NADP_OxRdtase_dom"/>
</dbReference>
<name>G5HRT4_9FIRM</name>
<dbReference type="PIRSF" id="PIRSF000097">
    <property type="entry name" value="AKR"/>
    <property type="match status" value="1"/>
</dbReference>
<evidence type="ECO:0000256" key="5">
    <source>
        <dbReference type="PIRSR" id="PIRSR000097-2"/>
    </source>
</evidence>
<dbReference type="PROSITE" id="PS00062">
    <property type="entry name" value="ALDOKETO_REDUCTASE_2"/>
    <property type="match status" value="1"/>
</dbReference>
<sequence length="285" mass="33002">MKMGFKLSNGLELPQVAFGTFNAGDGDETVEIVERAIKTGYLQIDTASIYKNEANIGVAIKNVASIIKRSDLIISSKVWNPDQGYENTLEAFKKSCDLLQTDYLDIYLIHWPVPYGKEKNYQEVNCSTWRAFERLYREGKVKAIGVSNFLPRHLQPLLQKADIKPMINQIEIHPCYHQRENVEFCQQEGILVQAWSPFMRGNVFQLPLLHHMAEKYQRSISQICLAWCLQRGIQPIPKASNEKRMTENLGPFDFFIDNEDMKQMETLDREDGHAPFTDYELQKKY</sequence>
<accession>G5HRT4</accession>
<feature type="binding site" evidence="5">
    <location>
        <position position="110"/>
    </location>
    <ligand>
        <name>substrate</name>
    </ligand>
</feature>
<dbReference type="PANTHER" id="PTHR43827">
    <property type="entry name" value="2,5-DIKETO-D-GLUCONIC ACID REDUCTASE"/>
    <property type="match status" value="1"/>
</dbReference>
<dbReference type="InterPro" id="IPR018170">
    <property type="entry name" value="Aldo/ket_reductase_CS"/>
</dbReference>
<dbReference type="Pfam" id="PF00248">
    <property type="entry name" value="Aldo_ket_red"/>
    <property type="match status" value="1"/>
</dbReference>
<dbReference type="FunFam" id="3.20.20.100:FF:000015">
    <property type="entry name" value="Oxidoreductase, aldo/keto reductase family"/>
    <property type="match status" value="1"/>
</dbReference>
<feature type="domain" description="NADP-dependent oxidoreductase" evidence="7">
    <location>
        <begin position="16"/>
        <end position="268"/>
    </location>
</feature>
<dbReference type="PANTHER" id="PTHR43827:SF3">
    <property type="entry name" value="NADP-DEPENDENT OXIDOREDUCTASE DOMAIN-CONTAINING PROTEIN"/>
    <property type="match status" value="1"/>
</dbReference>
<proteinExistence type="inferred from homology"/>
<organism evidence="8 9">
    <name type="scientific">[Clostridium] citroniae WAL-17108</name>
    <dbReference type="NCBI Taxonomy" id="742733"/>
    <lineage>
        <taxon>Bacteria</taxon>
        <taxon>Bacillati</taxon>
        <taxon>Bacillota</taxon>
        <taxon>Clostridia</taxon>
        <taxon>Lachnospirales</taxon>
        <taxon>Lachnospiraceae</taxon>
        <taxon>Enterocloster</taxon>
    </lineage>
</organism>
<gene>
    <name evidence="8" type="ORF">HMPREF9469_05296</name>
</gene>
<evidence type="ECO:0000256" key="3">
    <source>
        <dbReference type="ARBA" id="ARBA00023002"/>
    </source>
</evidence>
<comment type="caution">
    <text evidence="8">The sequence shown here is derived from an EMBL/GenBank/DDBJ whole genome shotgun (WGS) entry which is preliminary data.</text>
</comment>
<evidence type="ECO:0000313" key="9">
    <source>
        <dbReference type="Proteomes" id="UP000003763"/>
    </source>
</evidence>
<evidence type="ECO:0000256" key="4">
    <source>
        <dbReference type="PIRSR" id="PIRSR000097-1"/>
    </source>
</evidence>
<dbReference type="eggNOG" id="COG0656">
    <property type="taxonomic scope" value="Bacteria"/>
</dbReference>
<reference evidence="8 9" key="1">
    <citation type="submission" date="2011-08" db="EMBL/GenBank/DDBJ databases">
        <title>The Genome Sequence of Clostridium citroniae WAL-17108.</title>
        <authorList>
            <consortium name="The Broad Institute Genome Sequencing Platform"/>
            <person name="Earl A."/>
            <person name="Ward D."/>
            <person name="Feldgarden M."/>
            <person name="Gevers D."/>
            <person name="Finegold S.M."/>
            <person name="Summanen P.H."/>
            <person name="Molitoris D.R."/>
            <person name="Vaisanen M.L."/>
            <person name="Daigneault M."/>
            <person name="Allen-Vercoe E."/>
            <person name="Young S.K."/>
            <person name="Zeng Q."/>
            <person name="Gargeya S."/>
            <person name="Fitzgerald M."/>
            <person name="Haas B."/>
            <person name="Abouelleil A."/>
            <person name="Alvarado L."/>
            <person name="Arachchi H.M."/>
            <person name="Berlin A."/>
            <person name="Brown A."/>
            <person name="Chapman S.B."/>
            <person name="Chen Z."/>
            <person name="Dunbar C."/>
            <person name="Freedman E."/>
            <person name="Gearin G."/>
            <person name="Gellesch M."/>
            <person name="Goldberg J."/>
            <person name="Griggs A."/>
            <person name="Gujja S."/>
            <person name="Heiman D."/>
            <person name="Howarth C."/>
            <person name="Larson L."/>
            <person name="Lui A."/>
            <person name="MacDonald P.J.P."/>
            <person name="Montmayeur A."/>
            <person name="Murphy C."/>
            <person name="Neiman D."/>
            <person name="Pearson M."/>
            <person name="Priest M."/>
            <person name="Roberts A."/>
            <person name="Saif S."/>
            <person name="Shea T."/>
            <person name="Shenoy N."/>
            <person name="Sisk P."/>
            <person name="Stolte C."/>
            <person name="Sykes S."/>
            <person name="Wortman J."/>
            <person name="Nusbaum C."/>
            <person name="Birren B."/>
        </authorList>
    </citation>
    <scope>NUCLEOTIDE SEQUENCE [LARGE SCALE GENOMIC DNA]</scope>
    <source>
        <strain evidence="8 9">WAL-17108</strain>
    </source>
</reference>
<dbReference type="HOGENOM" id="CLU_023205_0_1_9"/>
<dbReference type="EMBL" id="ADLJ01000049">
    <property type="protein sequence ID" value="EHE95801.1"/>
    <property type="molecule type" value="Genomic_DNA"/>
</dbReference>
<evidence type="ECO:0000313" key="8">
    <source>
        <dbReference type="EMBL" id="EHE95801.1"/>
    </source>
</evidence>
<dbReference type="AlphaFoldDB" id="G5HRT4"/>
<dbReference type="GO" id="GO:0016616">
    <property type="term" value="F:oxidoreductase activity, acting on the CH-OH group of donors, NAD or NADP as acceptor"/>
    <property type="evidence" value="ECO:0007669"/>
    <property type="project" value="UniProtKB-ARBA"/>
</dbReference>
<dbReference type="InterPro" id="IPR020471">
    <property type="entry name" value="AKR"/>
</dbReference>